<dbReference type="NCBIfam" id="TIGR00691">
    <property type="entry name" value="spoT_relA"/>
    <property type="match status" value="1"/>
</dbReference>
<dbReference type="Gene3D" id="3.30.70.260">
    <property type="match status" value="1"/>
</dbReference>
<dbReference type="InterPro" id="IPR045865">
    <property type="entry name" value="ACT-like_dom_sf"/>
</dbReference>
<gene>
    <name evidence="9" type="ordered locus">HMPREF0389_00469</name>
</gene>
<dbReference type="PANTHER" id="PTHR21262:SF31">
    <property type="entry name" value="GTP PYROPHOSPHOKINASE"/>
    <property type="match status" value="1"/>
</dbReference>
<dbReference type="Proteomes" id="UP000007468">
    <property type="component" value="Chromosome"/>
</dbReference>
<proteinExistence type="inferred from homology"/>
<dbReference type="InterPro" id="IPR004095">
    <property type="entry name" value="TGS"/>
</dbReference>
<keyword evidence="5" id="KW-0175">Coiled coil</keyword>
<dbReference type="InterPro" id="IPR003607">
    <property type="entry name" value="HD/PDEase_dom"/>
</dbReference>
<comment type="catalytic activity">
    <reaction evidence="3">
        <text>GTP + ATP = guanosine 3'-diphosphate 5'-triphosphate + AMP</text>
        <dbReference type="Rhea" id="RHEA:22088"/>
        <dbReference type="ChEBI" id="CHEBI:30616"/>
        <dbReference type="ChEBI" id="CHEBI:37565"/>
        <dbReference type="ChEBI" id="CHEBI:142410"/>
        <dbReference type="ChEBI" id="CHEBI:456215"/>
        <dbReference type="EC" id="2.7.6.5"/>
    </reaction>
</comment>
<evidence type="ECO:0000313" key="9">
    <source>
        <dbReference type="EMBL" id="EFE28553.1"/>
    </source>
</evidence>
<comment type="pathway">
    <text evidence="1">Purine metabolism; ppGpp biosynthesis; ppGpp from GTP: step 1/2.</text>
</comment>
<dbReference type="FunFam" id="3.10.20.30:FF:000002">
    <property type="entry name" value="GTP pyrophosphokinase (RelA/SpoT)"/>
    <property type="match status" value="1"/>
</dbReference>
<evidence type="ECO:0000256" key="5">
    <source>
        <dbReference type="SAM" id="Coils"/>
    </source>
</evidence>
<dbReference type="InterPro" id="IPR012676">
    <property type="entry name" value="TGS-like"/>
</dbReference>
<evidence type="ECO:0000259" key="7">
    <source>
        <dbReference type="PROSITE" id="PS51831"/>
    </source>
</evidence>
<name>D6GSB2_FILAD</name>
<reference evidence="10" key="1">
    <citation type="submission" date="2010-12" db="EMBL/GenBank/DDBJ databases">
        <title>The genome sequence of Filifactor alocis strain ATCC 35896.</title>
        <authorList>
            <consortium name="The Broad Institute Genome Sequencing Platform"/>
            <person name="Ward D."/>
            <person name="Earl A."/>
            <person name="Feldgarden M."/>
            <person name="Young S.K."/>
            <person name="Gargeya S."/>
            <person name="Zeng Q."/>
            <person name="Alvarado L."/>
            <person name="Berlin A."/>
            <person name="Bochicchio J."/>
            <person name="Chapman S.B."/>
            <person name="Chen Z."/>
            <person name="Freedman E."/>
            <person name="Gellesch M."/>
            <person name="Goldberg J."/>
            <person name="Griggs A."/>
            <person name="Gujja S."/>
            <person name="Heilman E."/>
            <person name="Heiman D."/>
            <person name="Howarth C."/>
            <person name="Mehta T."/>
            <person name="Neiman D."/>
            <person name="Pearson M."/>
            <person name="Roberts A."/>
            <person name="Saif S."/>
            <person name="Shea T."/>
            <person name="Shenoy N."/>
            <person name="Sisk P."/>
            <person name="Stolte C."/>
            <person name="Sykes S."/>
            <person name="White J."/>
            <person name="Yandava C."/>
            <person name="Izard J."/>
            <person name="Blanton J.M."/>
            <person name="Baranova O.V."/>
            <person name="Tanner A.C."/>
            <person name="Dewhirst F.E."/>
            <person name="Haas B."/>
            <person name="Nusbaum C."/>
            <person name="Birren B."/>
        </authorList>
    </citation>
    <scope>NUCLEOTIDE SEQUENCE [LARGE SCALE GENOMIC DNA]</scope>
    <source>
        <strain evidence="10">ATCC 35896 / D40 B5</strain>
    </source>
</reference>
<comment type="similarity">
    <text evidence="4">Belongs to the relA/spoT family.</text>
</comment>
<comment type="function">
    <text evidence="4">In eubacteria ppGpp (guanosine 3'-diphosphate 5'-diphosphate) is a mediator of the stringent response that coordinates a variety of cellular activities in response to changes in nutritional abundance.</text>
</comment>
<dbReference type="Pfam" id="PF04607">
    <property type="entry name" value="RelA_SpoT"/>
    <property type="match status" value="1"/>
</dbReference>
<dbReference type="GO" id="GO:0015970">
    <property type="term" value="P:guanosine tetraphosphate biosynthetic process"/>
    <property type="evidence" value="ECO:0007669"/>
    <property type="project" value="UniProtKB-UniPathway"/>
</dbReference>
<evidence type="ECO:0000313" key="10">
    <source>
        <dbReference type="Proteomes" id="UP000007468"/>
    </source>
</evidence>
<dbReference type="InterPro" id="IPR045600">
    <property type="entry name" value="RelA/SpoT_AH_RIS"/>
</dbReference>
<dbReference type="Pfam" id="PF19296">
    <property type="entry name" value="RelA_AH_RIS"/>
    <property type="match status" value="1"/>
</dbReference>
<dbReference type="AlphaFoldDB" id="D6GSB2"/>
<dbReference type="InterPro" id="IPR006674">
    <property type="entry name" value="HD_domain"/>
</dbReference>
<dbReference type="SUPFAM" id="SSF55021">
    <property type="entry name" value="ACT-like"/>
    <property type="match status" value="1"/>
</dbReference>
<dbReference type="PROSITE" id="PS51671">
    <property type="entry name" value="ACT"/>
    <property type="match status" value="1"/>
</dbReference>
<dbReference type="SUPFAM" id="SSF81301">
    <property type="entry name" value="Nucleotidyltransferase"/>
    <property type="match status" value="1"/>
</dbReference>
<evidence type="ECO:0000256" key="4">
    <source>
        <dbReference type="RuleBase" id="RU003847"/>
    </source>
</evidence>
<dbReference type="InterPro" id="IPR012675">
    <property type="entry name" value="Beta-grasp_dom_sf"/>
</dbReference>
<dbReference type="Gene3D" id="3.30.460.10">
    <property type="entry name" value="Beta Polymerase, domain 2"/>
    <property type="match status" value="1"/>
</dbReference>
<accession>D6GSB2</accession>
<dbReference type="Pfam" id="PF13328">
    <property type="entry name" value="HD_4"/>
    <property type="match status" value="1"/>
</dbReference>
<dbReference type="Pfam" id="PF13291">
    <property type="entry name" value="ACT_4"/>
    <property type="match status" value="1"/>
</dbReference>
<dbReference type="RefSeq" id="WP_014261842.1">
    <property type="nucleotide sequence ID" value="NC_016630.1"/>
</dbReference>
<dbReference type="PROSITE" id="PS51880">
    <property type="entry name" value="TGS"/>
    <property type="match status" value="1"/>
</dbReference>
<evidence type="ECO:0000256" key="3">
    <source>
        <dbReference type="ARBA" id="ARBA00048244"/>
    </source>
</evidence>
<dbReference type="KEGG" id="faa:HMPREF0389_00469"/>
<dbReference type="InterPro" id="IPR033655">
    <property type="entry name" value="TGS_RelA/SpoT"/>
</dbReference>
<dbReference type="GO" id="GO:0005886">
    <property type="term" value="C:plasma membrane"/>
    <property type="evidence" value="ECO:0007669"/>
    <property type="project" value="TreeGrafter"/>
</dbReference>
<sequence>MLSALLDKIREYNSGADVSIVEKAYLHAYEGHKNQYRKSGEKYIIHPVEVAKILAELEMDMDTIAAGLLHDVLEDTDMTYEEMASEFGTTIADLVDGVTKLGQIKYQSKQEMQAENFRKMFFAMGKDIRVVLIKLADRLHNMRTMKYMPKEKAIEKSKETAEIYAPIANRLGIFRIKWEMEDLALRYLDPDGYRELTEKVSLKRQEREKYIESVIEQIEVKLEENDITCDIKGRAKHFYSIYKKMKYQDKTFEEIYDLMAVRIIVDNIKDCYGAVGLVHTIWKPIPTRFKDYIAMPKPNMYQSLHTTVVGPDGEPLEIQIRTWDMNRIAEFGIAAHWKYKERFSANGNSDGEMEKKLSWIRQMMEWQKEVSDPEEFMESLKIDLFANKVFVFSPRGDVLELPAGSCPLDFAYKVHSQIGNKCVGAKVNSRMVPIDYKLKTGDIVEIITSGNSNGPSRDWLNIVKSSGAKTKIRQWFKKEKREENIEKGRELLEKETKKLGYPINDFLKQKYISAATKTLTNGNVEDLYAALGYGGITINQIMPKLKEKFEEDNKELLLEQKALKEKQEAEKRANIPRKQSKSSIGIHVEGIDNILIRLAKCCNPVPGDEIVGYITKGRGVSVHRKDCTNVSLNDGKNNDKRVVVYWDSNDLTSKEFEAEIQIIAYDRKSLFMDITRLFTEEKVSLNGINAKTNKENVAVMNFVIQVSSVDKLRSIMSKLRKIEGVSDVRRAVQ</sequence>
<dbReference type="EMBL" id="CP002390">
    <property type="protein sequence ID" value="EFE28553.1"/>
    <property type="molecule type" value="Genomic_DNA"/>
</dbReference>
<evidence type="ECO:0000256" key="1">
    <source>
        <dbReference type="ARBA" id="ARBA00004976"/>
    </source>
</evidence>
<evidence type="ECO:0000256" key="2">
    <source>
        <dbReference type="ARBA" id="ARBA00013251"/>
    </source>
</evidence>
<dbReference type="PATRIC" id="fig|546269.5.peg.181"/>
<dbReference type="Gene3D" id="1.10.3210.10">
    <property type="entry name" value="Hypothetical protein af1432"/>
    <property type="match status" value="1"/>
</dbReference>
<dbReference type="SMART" id="SM00471">
    <property type="entry name" value="HDc"/>
    <property type="match status" value="1"/>
</dbReference>
<dbReference type="SMART" id="SM00954">
    <property type="entry name" value="RelA_SpoT"/>
    <property type="match status" value="1"/>
</dbReference>
<dbReference type="InterPro" id="IPR007685">
    <property type="entry name" value="RelA_SpoT"/>
</dbReference>
<dbReference type="FunFam" id="3.30.460.10:FF:000001">
    <property type="entry name" value="GTP pyrophosphokinase RelA"/>
    <property type="match status" value="1"/>
</dbReference>
<feature type="coiled-coil region" evidence="5">
    <location>
        <begin position="546"/>
        <end position="573"/>
    </location>
</feature>
<dbReference type="EC" id="2.7.6.5" evidence="2"/>
<dbReference type="InterPro" id="IPR004811">
    <property type="entry name" value="RelA/Spo_fam"/>
</dbReference>
<dbReference type="eggNOG" id="COG0317">
    <property type="taxonomic scope" value="Bacteria"/>
</dbReference>
<dbReference type="UniPathway" id="UPA00908">
    <property type="reaction ID" value="UER00884"/>
</dbReference>
<dbReference type="Pfam" id="PF02824">
    <property type="entry name" value="TGS"/>
    <property type="match status" value="1"/>
</dbReference>
<evidence type="ECO:0000259" key="8">
    <source>
        <dbReference type="PROSITE" id="PS51880"/>
    </source>
</evidence>
<dbReference type="FunFam" id="1.10.3210.10:FF:000001">
    <property type="entry name" value="GTP pyrophosphokinase RelA"/>
    <property type="match status" value="1"/>
</dbReference>
<dbReference type="OrthoDB" id="9805041at2"/>
<keyword evidence="10" id="KW-1185">Reference proteome</keyword>
<feature type="domain" description="ACT" evidence="6">
    <location>
        <begin position="659"/>
        <end position="733"/>
    </location>
</feature>
<dbReference type="PROSITE" id="PS51831">
    <property type="entry name" value="HD"/>
    <property type="match status" value="1"/>
</dbReference>
<feature type="domain" description="HD" evidence="7">
    <location>
        <begin position="43"/>
        <end position="142"/>
    </location>
</feature>
<dbReference type="InterPro" id="IPR002912">
    <property type="entry name" value="ACT_dom"/>
</dbReference>
<dbReference type="PANTHER" id="PTHR21262">
    <property type="entry name" value="GUANOSINE-3',5'-BIS DIPHOSPHATE 3'-PYROPHOSPHOHYDROLASE"/>
    <property type="match status" value="1"/>
</dbReference>
<feature type="domain" description="TGS" evidence="8">
    <location>
        <begin position="385"/>
        <end position="448"/>
    </location>
</feature>
<dbReference type="SUPFAM" id="SSF81271">
    <property type="entry name" value="TGS-like"/>
    <property type="match status" value="1"/>
</dbReference>
<dbReference type="CDD" id="cd00077">
    <property type="entry name" value="HDc"/>
    <property type="match status" value="1"/>
</dbReference>
<dbReference type="CDD" id="cd04876">
    <property type="entry name" value="ACT_RelA-SpoT"/>
    <property type="match status" value="1"/>
</dbReference>
<organism evidence="9 10">
    <name type="scientific">Filifactor alocis (strain ATCC 35896 / CCUG 47790 / D40 B5)</name>
    <name type="common">Fusobacterium alocis</name>
    <dbReference type="NCBI Taxonomy" id="546269"/>
    <lineage>
        <taxon>Bacteria</taxon>
        <taxon>Bacillati</taxon>
        <taxon>Bacillota</taxon>
        <taxon>Clostridia</taxon>
        <taxon>Peptostreptococcales</taxon>
        <taxon>Filifactoraceae</taxon>
        <taxon>Filifactor</taxon>
    </lineage>
</organism>
<dbReference type="CDD" id="cd05399">
    <property type="entry name" value="NT_Rel-Spo_like"/>
    <property type="match status" value="1"/>
</dbReference>
<protein>
    <recommendedName>
        <fullName evidence="2">GTP diphosphokinase</fullName>
        <ecNumber evidence="2">2.7.6.5</ecNumber>
    </recommendedName>
</protein>
<dbReference type="STRING" id="546269.HMPREF0389_00469"/>
<dbReference type="Gene3D" id="3.10.20.30">
    <property type="match status" value="1"/>
</dbReference>
<dbReference type="GO" id="GO:0008728">
    <property type="term" value="F:GTP diphosphokinase activity"/>
    <property type="evidence" value="ECO:0007669"/>
    <property type="project" value="UniProtKB-EC"/>
</dbReference>
<dbReference type="SUPFAM" id="SSF109604">
    <property type="entry name" value="HD-domain/PDEase-like"/>
    <property type="match status" value="1"/>
</dbReference>
<evidence type="ECO:0000259" key="6">
    <source>
        <dbReference type="PROSITE" id="PS51671"/>
    </source>
</evidence>
<dbReference type="InterPro" id="IPR043519">
    <property type="entry name" value="NT_sf"/>
</dbReference>
<dbReference type="CDD" id="cd01668">
    <property type="entry name" value="TGS_RSH"/>
    <property type="match status" value="1"/>
</dbReference>